<dbReference type="InterPro" id="IPR010119">
    <property type="entry name" value="Gluconeogen_factor"/>
</dbReference>
<dbReference type="SUPFAM" id="SSF142338">
    <property type="entry name" value="CofD-like"/>
    <property type="match status" value="1"/>
</dbReference>
<organism evidence="2 3">
    <name type="scientific">Pseudoalteromonas denitrificans DSM 6059</name>
    <dbReference type="NCBI Taxonomy" id="1123010"/>
    <lineage>
        <taxon>Bacteria</taxon>
        <taxon>Pseudomonadati</taxon>
        <taxon>Pseudomonadota</taxon>
        <taxon>Gammaproteobacteria</taxon>
        <taxon>Alteromonadales</taxon>
        <taxon>Pseudoalteromonadaceae</taxon>
        <taxon>Pseudoalteromonas</taxon>
    </lineage>
</organism>
<dbReference type="InterPro" id="IPR002882">
    <property type="entry name" value="CofD"/>
</dbReference>
<evidence type="ECO:0000313" key="2">
    <source>
        <dbReference type="EMBL" id="SFB89371.1"/>
    </source>
</evidence>
<evidence type="ECO:0008006" key="4">
    <source>
        <dbReference type="Google" id="ProtNLM"/>
    </source>
</evidence>
<keyword evidence="1" id="KW-0963">Cytoplasm</keyword>
<dbReference type="Proteomes" id="UP000198862">
    <property type="component" value="Unassembled WGS sequence"/>
</dbReference>
<sequence>MKIVCIGGGHGLSQVLTALRPLNNDISAIIATTDNGGSTGKLRQAKNCIAYGDIRRCILALANSNNLLTLIAQQRFENAGELSSHSLGNLILLALSQVTQKPSEAIYWLCQLLDVQQTILPMSDQVTDLSATLIDGSKIVGECEIDALTELPQALGLTNPVQAPQQAINDILSADYVFIGPGSLLTSVLPVLLVENIQTALKNTMATRIFITNKTTENSVASLIRNQANELWATKILGFKFYDLILGQDAIFALDDRNLPLCEINQNDTLHDVTQLKHVLSQFICTKNQCKSTYKTNTNIIH</sequence>
<evidence type="ECO:0000256" key="1">
    <source>
        <dbReference type="ARBA" id="ARBA00022490"/>
    </source>
</evidence>
<dbReference type="STRING" id="1123010.SAMN02745724_00393"/>
<proteinExistence type="predicted"/>
<dbReference type="OrthoDB" id="5413830at2"/>
<dbReference type="NCBIfam" id="TIGR01826">
    <property type="entry name" value="CofD_related"/>
    <property type="match status" value="1"/>
</dbReference>
<dbReference type="PANTHER" id="PTHR30135">
    <property type="entry name" value="UNCHARACTERIZED PROTEIN YVCK-RELATED"/>
    <property type="match status" value="1"/>
</dbReference>
<dbReference type="InterPro" id="IPR038136">
    <property type="entry name" value="CofD-like_dom_sf"/>
</dbReference>
<accession>A0A1I1EQL6</accession>
<dbReference type="Pfam" id="PF01933">
    <property type="entry name" value="CofD"/>
    <property type="match status" value="1"/>
</dbReference>
<dbReference type="RefSeq" id="WP_091979348.1">
    <property type="nucleotide sequence ID" value="NZ_FOLO01000002.1"/>
</dbReference>
<dbReference type="AlphaFoldDB" id="A0A1I1EQL6"/>
<keyword evidence="3" id="KW-1185">Reference proteome</keyword>
<evidence type="ECO:0000313" key="3">
    <source>
        <dbReference type="Proteomes" id="UP000198862"/>
    </source>
</evidence>
<dbReference type="GO" id="GO:0043743">
    <property type="term" value="F:LPPG:FO 2-phospho-L-lactate transferase activity"/>
    <property type="evidence" value="ECO:0007669"/>
    <property type="project" value="InterPro"/>
</dbReference>
<name>A0A1I1EQL6_9GAMM</name>
<dbReference type="Gene3D" id="3.40.50.10680">
    <property type="entry name" value="CofD-like domains"/>
    <property type="match status" value="1"/>
</dbReference>
<dbReference type="PANTHER" id="PTHR30135:SF3">
    <property type="entry name" value="GLUCONEOGENESIS FACTOR-RELATED"/>
    <property type="match status" value="1"/>
</dbReference>
<reference evidence="2 3" key="1">
    <citation type="submission" date="2016-10" db="EMBL/GenBank/DDBJ databases">
        <authorList>
            <person name="de Groot N.N."/>
        </authorList>
    </citation>
    <scope>NUCLEOTIDE SEQUENCE [LARGE SCALE GENOMIC DNA]</scope>
    <source>
        <strain evidence="2 3">DSM 6059</strain>
    </source>
</reference>
<dbReference type="EMBL" id="FOLO01000002">
    <property type="protein sequence ID" value="SFB89371.1"/>
    <property type="molecule type" value="Genomic_DNA"/>
</dbReference>
<protein>
    <recommendedName>
        <fullName evidence="4">Gluconeogenesis factor</fullName>
    </recommendedName>
</protein>
<dbReference type="CDD" id="cd07187">
    <property type="entry name" value="YvcK_like"/>
    <property type="match status" value="1"/>
</dbReference>
<gene>
    <name evidence="2" type="ORF">SAMN02745724_00393</name>
</gene>